<evidence type="ECO:0000256" key="3">
    <source>
        <dbReference type="PROSITE-ProRule" id="PRU00023"/>
    </source>
</evidence>
<keyword evidence="1" id="KW-0677">Repeat</keyword>
<dbReference type="Pfam" id="PF12796">
    <property type="entry name" value="Ank_2"/>
    <property type="match status" value="1"/>
</dbReference>
<comment type="caution">
    <text evidence="5">The sequence shown here is derived from an EMBL/GenBank/DDBJ whole genome shotgun (WGS) entry which is preliminary data.</text>
</comment>
<dbReference type="SUPFAM" id="SSF48403">
    <property type="entry name" value="Ankyrin repeat"/>
    <property type="match status" value="1"/>
</dbReference>
<dbReference type="PROSITE" id="PS50088">
    <property type="entry name" value="ANK_REPEAT"/>
    <property type="match status" value="1"/>
</dbReference>
<feature type="repeat" description="ANK" evidence="3">
    <location>
        <begin position="72"/>
        <end position="104"/>
    </location>
</feature>
<keyword evidence="6" id="KW-1185">Reference proteome</keyword>
<feature type="transmembrane region" description="Helical" evidence="4">
    <location>
        <begin position="156"/>
        <end position="176"/>
    </location>
</feature>
<reference evidence="5 6" key="1">
    <citation type="submission" date="2020-01" db="EMBL/GenBank/DDBJ databases">
        <title>Identification and distribution of gene clusters putatively required for synthesis of sphingolipid metabolism inhibitors in phylogenetically diverse species of the filamentous fungus Fusarium.</title>
        <authorList>
            <person name="Kim H.-S."/>
            <person name="Busman M."/>
            <person name="Brown D.W."/>
            <person name="Divon H."/>
            <person name="Uhlig S."/>
            <person name="Proctor R.H."/>
        </authorList>
    </citation>
    <scope>NUCLEOTIDE SEQUENCE [LARGE SCALE GENOMIC DNA]</scope>
    <source>
        <strain evidence="5 6">NRRL 13308</strain>
    </source>
</reference>
<evidence type="ECO:0000313" key="6">
    <source>
        <dbReference type="Proteomes" id="UP000536711"/>
    </source>
</evidence>
<dbReference type="EMBL" id="JAADJF010000292">
    <property type="protein sequence ID" value="KAF4426544.1"/>
    <property type="molecule type" value="Genomic_DNA"/>
</dbReference>
<keyword evidence="4" id="KW-0812">Transmembrane</keyword>
<dbReference type="PANTHER" id="PTHR24166">
    <property type="entry name" value="ROLLING PEBBLES, ISOFORM B"/>
    <property type="match status" value="1"/>
</dbReference>
<evidence type="ECO:0000256" key="4">
    <source>
        <dbReference type="SAM" id="Phobius"/>
    </source>
</evidence>
<accession>A0A8H4JGF7</accession>
<sequence length="237" mass="26315">MKNLDINARDSCGRTALVWVLECLAFEFEFNPNYRGSDTRNFETNDGIGIAHRRVVKALLSAGAKSHIPGYNADTPLHLASILGDVEIVQNLLDYGADTHTSKKYGYVPLVLAVRYGKVSIYMKLLDHGENGRTALIEAASVRDLALMEKLIRKKLLIMALAVICIAPWSLAYRAAKKSFILPIIKRNFKIATEAIDSGRKFRVRVISSLRSRFPAAILAAVVLQRESCSVVIENIK</sequence>
<keyword evidence="2 3" id="KW-0040">ANK repeat</keyword>
<dbReference type="InterPro" id="IPR036770">
    <property type="entry name" value="Ankyrin_rpt-contain_sf"/>
</dbReference>
<dbReference type="InterPro" id="IPR002110">
    <property type="entry name" value="Ankyrin_rpt"/>
</dbReference>
<dbReference type="OrthoDB" id="20872at2759"/>
<organism evidence="5 6">
    <name type="scientific">Fusarium acutatum</name>
    <dbReference type="NCBI Taxonomy" id="78861"/>
    <lineage>
        <taxon>Eukaryota</taxon>
        <taxon>Fungi</taxon>
        <taxon>Dikarya</taxon>
        <taxon>Ascomycota</taxon>
        <taxon>Pezizomycotina</taxon>
        <taxon>Sordariomycetes</taxon>
        <taxon>Hypocreomycetidae</taxon>
        <taxon>Hypocreales</taxon>
        <taxon>Nectriaceae</taxon>
        <taxon>Fusarium</taxon>
        <taxon>Fusarium fujikuroi species complex</taxon>
    </lineage>
</organism>
<proteinExistence type="predicted"/>
<dbReference type="AlphaFoldDB" id="A0A8H4JGF7"/>
<dbReference type="PROSITE" id="PS50297">
    <property type="entry name" value="ANK_REP_REGION"/>
    <property type="match status" value="1"/>
</dbReference>
<dbReference type="Proteomes" id="UP000536711">
    <property type="component" value="Unassembled WGS sequence"/>
</dbReference>
<dbReference type="InterPro" id="IPR050889">
    <property type="entry name" value="Dendritic_Spine_Reg/Scaffold"/>
</dbReference>
<evidence type="ECO:0000256" key="1">
    <source>
        <dbReference type="ARBA" id="ARBA00022737"/>
    </source>
</evidence>
<gene>
    <name evidence="5" type="ORF">FACUT_9854</name>
</gene>
<keyword evidence="5" id="KW-0418">Kinase</keyword>
<name>A0A8H4JGF7_9HYPO</name>
<keyword evidence="4" id="KW-0472">Membrane</keyword>
<evidence type="ECO:0000313" key="5">
    <source>
        <dbReference type="EMBL" id="KAF4426544.1"/>
    </source>
</evidence>
<dbReference type="PANTHER" id="PTHR24166:SF48">
    <property type="entry name" value="PROTEIN VAPYRIN"/>
    <property type="match status" value="1"/>
</dbReference>
<dbReference type="GO" id="GO:0016301">
    <property type="term" value="F:kinase activity"/>
    <property type="evidence" value="ECO:0007669"/>
    <property type="project" value="UniProtKB-KW"/>
</dbReference>
<keyword evidence="5" id="KW-0808">Transferase</keyword>
<dbReference type="Gene3D" id="1.25.40.20">
    <property type="entry name" value="Ankyrin repeat-containing domain"/>
    <property type="match status" value="1"/>
</dbReference>
<dbReference type="SMART" id="SM00248">
    <property type="entry name" value="ANK"/>
    <property type="match status" value="4"/>
</dbReference>
<evidence type="ECO:0000256" key="2">
    <source>
        <dbReference type="ARBA" id="ARBA00023043"/>
    </source>
</evidence>
<keyword evidence="4" id="KW-1133">Transmembrane helix</keyword>
<protein>
    <submittedName>
        <fullName evidence="5">Calcium calmodulin-dependent kinase type 1B</fullName>
    </submittedName>
</protein>